<keyword evidence="2" id="KW-1185">Reference proteome</keyword>
<protein>
    <submittedName>
        <fullName evidence="1">Uncharacterized protein</fullName>
    </submittedName>
</protein>
<accession>A0A7H9ANP0</accession>
<dbReference type="RefSeq" id="WP_179241338.1">
    <property type="nucleotide sequence ID" value="NZ_CP058595.1"/>
</dbReference>
<reference evidence="1 2" key="1">
    <citation type="journal article" date="2006" name="Int. J. Syst. Evol. Microbiol.">
        <title>Costertonia aggregata gen. nov., sp. nov., a mesophilic marine bacterium of the family Flavobacteriaceae, isolated from a mature biofilm.</title>
        <authorList>
            <person name="Kwon K.K."/>
            <person name="Lee Y.K."/>
            <person name="Lee H.K."/>
        </authorList>
    </citation>
    <scope>NUCLEOTIDE SEQUENCE [LARGE SCALE GENOMIC DNA]</scope>
    <source>
        <strain evidence="1 2">KCCM 42265</strain>
    </source>
</reference>
<organism evidence="1 2">
    <name type="scientific">Costertonia aggregata</name>
    <dbReference type="NCBI Taxonomy" id="343403"/>
    <lineage>
        <taxon>Bacteria</taxon>
        <taxon>Pseudomonadati</taxon>
        <taxon>Bacteroidota</taxon>
        <taxon>Flavobacteriia</taxon>
        <taxon>Flavobacteriales</taxon>
        <taxon>Flavobacteriaceae</taxon>
        <taxon>Costertonia</taxon>
    </lineage>
</organism>
<dbReference type="Gene3D" id="2.40.360.20">
    <property type="match status" value="1"/>
</dbReference>
<dbReference type="KEGG" id="cagg:HYG79_06680"/>
<gene>
    <name evidence="1" type="ORF">HYG79_06680</name>
</gene>
<evidence type="ECO:0000313" key="2">
    <source>
        <dbReference type="Proteomes" id="UP000509302"/>
    </source>
</evidence>
<sequence>MRYNLNFITAFFLFCGIKMISQEPFSITDFYPIADQNEWRYTAPDGWKDGDYISKIEEVLGGFTRLFTDFKGEDGKGLFILDEEAKTFRHYDATKASKLLSVGKNGIFYHGETFSSDGSIAVFEKPIHWFKAQEKKGSKLDIKVNYTRFYKDGSQRKGVFTLIQEIVQNEDITVLAGDFKNCLRIEFDTNWDLGDGTVAKSFNVYHHAKNVGVVKASARFIILKNGNEIINRLVEPDLKSYQFNQD</sequence>
<dbReference type="EMBL" id="CP058595">
    <property type="protein sequence ID" value="QLG45048.1"/>
    <property type="molecule type" value="Genomic_DNA"/>
</dbReference>
<proteinExistence type="predicted"/>
<evidence type="ECO:0000313" key="1">
    <source>
        <dbReference type="EMBL" id="QLG45048.1"/>
    </source>
</evidence>
<dbReference type="AlphaFoldDB" id="A0A7H9ANP0"/>
<dbReference type="Proteomes" id="UP000509302">
    <property type="component" value="Chromosome"/>
</dbReference>
<name>A0A7H9ANP0_9FLAO</name>